<dbReference type="EMBL" id="VEPZ02001402">
    <property type="protein sequence ID" value="KAE8675316.1"/>
    <property type="molecule type" value="Genomic_DNA"/>
</dbReference>
<dbReference type="AlphaFoldDB" id="A0A6A2YBR1"/>
<reference evidence="1" key="1">
    <citation type="submission" date="2019-09" db="EMBL/GenBank/DDBJ databases">
        <title>Draft genome information of white flower Hibiscus syriacus.</title>
        <authorList>
            <person name="Kim Y.-M."/>
        </authorList>
    </citation>
    <scope>NUCLEOTIDE SEQUENCE [LARGE SCALE GENOMIC DNA]</scope>
    <source>
        <strain evidence="1">YM2019G1</strain>
    </source>
</reference>
<organism evidence="1 2">
    <name type="scientific">Hibiscus syriacus</name>
    <name type="common">Rose of Sharon</name>
    <dbReference type="NCBI Taxonomy" id="106335"/>
    <lineage>
        <taxon>Eukaryota</taxon>
        <taxon>Viridiplantae</taxon>
        <taxon>Streptophyta</taxon>
        <taxon>Embryophyta</taxon>
        <taxon>Tracheophyta</taxon>
        <taxon>Spermatophyta</taxon>
        <taxon>Magnoliopsida</taxon>
        <taxon>eudicotyledons</taxon>
        <taxon>Gunneridae</taxon>
        <taxon>Pentapetalae</taxon>
        <taxon>rosids</taxon>
        <taxon>malvids</taxon>
        <taxon>Malvales</taxon>
        <taxon>Malvaceae</taxon>
        <taxon>Malvoideae</taxon>
        <taxon>Hibiscus</taxon>
    </lineage>
</organism>
<gene>
    <name evidence="1" type="ORF">F3Y22_tig00111678pilonHSYRG00045</name>
</gene>
<protein>
    <submittedName>
        <fullName evidence="1">Subtilase family protein</fullName>
    </submittedName>
</protein>
<dbReference type="OrthoDB" id="1937329at2759"/>
<dbReference type="PANTHER" id="PTHR34788">
    <property type="entry name" value="F15I1.22"/>
    <property type="match status" value="1"/>
</dbReference>
<keyword evidence="2" id="KW-1185">Reference proteome</keyword>
<comment type="caution">
    <text evidence="1">The sequence shown here is derived from an EMBL/GenBank/DDBJ whole genome shotgun (WGS) entry which is preliminary data.</text>
</comment>
<evidence type="ECO:0000313" key="1">
    <source>
        <dbReference type="EMBL" id="KAE8675316.1"/>
    </source>
</evidence>
<dbReference type="PANTHER" id="PTHR34788:SF4">
    <property type="entry name" value="F15I1.22"/>
    <property type="match status" value="1"/>
</dbReference>
<accession>A0A6A2YBR1</accession>
<evidence type="ECO:0000313" key="2">
    <source>
        <dbReference type="Proteomes" id="UP000436088"/>
    </source>
</evidence>
<name>A0A6A2YBR1_HIBSY</name>
<sequence>MAVDHQTTPKPHLAITFQAHHHYPRRRIFFLRRQKNKLPTVRLGGKKPRGRVYIVKVLKKKIKWVKLQYDCMLRKLKKHYRNLIKDLVKASASVEALQQRMLMESIFAVPVMGVSFSSFPASDRPKTLLY</sequence>
<proteinExistence type="predicted"/>
<dbReference type="Proteomes" id="UP000436088">
    <property type="component" value="Unassembled WGS sequence"/>
</dbReference>